<name>J9H242_9ZZZZ</name>
<reference evidence="1" key="1">
    <citation type="journal article" date="2012" name="PLoS ONE">
        <title>Gene sets for utilization of primary and secondary nutrition supplies in the distal gut of endangered iberian lynx.</title>
        <authorList>
            <person name="Alcaide M."/>
            <person name="Messina E."/>
            <person name="Richter M."/>
            <person name="Bargiela R."/>
            <person name="Peplies J."/>
            <person name="Huws S.A."/>
            <person name="Newbold C.J."/>
            <person name="Golyshin P.N."/>
            <person name="Simon M.A."/>
            <person name="Lopez G."/>
            <person name="Yakimov M.M."/>
            <person name="Ferrer M."/>
        </authorList>
    </citation>
    <scope>NUCLEOTIDE SEQUENCE</scope>
</reference>
<feature type="non-terminal residue" evidence="1">
    <location>
        <position position="86"/>
    </location>
</feature>
<comment type="caution">
    <text evidence="1">The sequence shown here is derived from an EMBL/GenBank/DDBJ whole genome shotgun (WGS) entry which is preliminary data.</text>
</comment>
<proteinExistence type="predicted"/>
<accession>J9H242</accession>
<gene>
    <name evidence="1" type="ORF">EVA_04346</name>
</gene>
<organism evidence="1">
    <name type="scientific">gut metagenome</name>
    <dbReference type="NCBI Taxonomy" id="749906"/>
    <lineage>
        <taxon>unclassified sequences</taxon>
        <taxon>metagenomes</taxon>
        <taxon>organismal metagenomes</taxon>
    </lineage>
</organism>
<protein>
    <submittedName>
        <fullName evidence="1">Uncharacterized protein</fullName>
    </submittedName>
</protein>
<sequence length="86" mass="9494">MFKDVKYNGYSSNPSDYQSADGDLSVALNAIPEDGSIKSIYKPKIIRKLPIGSSVIHVHSTVIFTHYVVLSGNNLSWIDAHTEKDV</sequence>
<dbReference type="AlphaFoldDB" id="J9H242"/>
<evidence type="ECO:0000313" key="1">
    <source>
        <dbReference type="EMBL" id="EJX07540.1"/>
    </source>
</evidence>
<dbReference type="EMBL" id="AMCI01000861">
    <property type="protein sequence ID" value="EJX07540.1"/>
    <property type="molecule type" value="Genomic_DNA"/>
</dbReference>